<dbReference type="SUPFAM" id="SSF53335">
    <property type="entry name" value="S-adenosyl-L-methionine-dependent methyltransferases"/>
    <property type="match status" value="1"/>
</dbReference>
<dbReference type="PANTHER" id="PTHR43861">
    <property type="entry name" value="TRANS-ACONITATE 2-METHYLTRANSFERASE-RELATED"/>
    <property type="match status" value="1"/>
</dbReference>
<sequence length="214" mass="25342">MYSPKTNMKYLAQIMVKTHPMRFGDRFWSIFDEVIKPDLSKEPVIFDLGTGPGLFLKDLRERINKAKLYGYDSSKEMISVARNINPKDSKIKFEIKDIAGKSFRFPKKDINLITINFTFHHINYPVPLLEAIRCSLGKKRGFLLVYDWIRSSLKTYLEFHQFLQNDVSPETLYSRFTEHNRYSPDDIKWLLSENQFNVIKIEKLTDMHCLFICR</sequence>
<gene>
    <name evidence="1" type="ORF">A2149_08645</name>
</gene>
<evidence type="ECO:0008006" key="3">
    <source>
        <dbReference type="Google" id="ProtNLM"/>
    </source>
</evidence>
<proteinExistence type="predicted"/>
<accession>A0A1F7RRZ2</accession>
<evidence type="ECO:0000313" key="1">
    <source>
        <dbReference type="EMBL" id="OGL44322.1"/>
    </source>
</evidence>
<comment type="caution">
    <text evidence="1">The sequence shown here is derived from an EMBL/GenBank/DDBJ whole genome shotgun (WGS) entry which is preliminary data.</text>
</comment>
<reference evidence="1 2" key="1">
    <citation type="journal article" date="2016" name="Nat. Commun.">
        <title>Thousands of microbial genomes shed light on interconnected biogeochemical processes in an aquifer system.</title>
        <authorList>
            <person name="Anantharaman K."/>
            <person name="Brown C.T."/>
            <person name="Hug L.A."/>
            <person name="Sharon I."/>
            <person name="Castelle C.J."/>
            <person name="Probst A.J."/>
            <person name="Thomas B.C."/>
            <person name="Singh A."/>
            <person name="Wilkins M.J."/>
            <person name="Karaoz U."/>
            <person name="Brodie E.L."/>
            <person name="Williams K.H."/>
            <person name="Hubbard S.S."/>
            <person name="Banfield J.F."/>
        </authorList>
    </citation>
    <scope>NUCLEOTIDE SEQUENCE [LARGE SCALE GENOMIC DNA]</scope>
</reference>
<organism evidence="1 2">
    <name type="scientific">Candidatus Schekmanbacteria bacterium RBG_16_38_11</name>
    <dbReference type="NCBI Taxonomy" id="1817880"/>
    <lineage>
        <taxon>Bacteria</taxon>
        <taxon>Candidatus Schekmaniibacteriota</taxon>
    </lineage>
</organism>
<dbReference type="Pfam" id="PF13489">
    <property type="entry name" value="Methyltransf_23"/>
    <property type="match status" value="1"/>
</dbReference>
<dbReference type="EMBL" id="MGDF01000148">
    <property type="protein sequence ID" value="OGL44322.1"/>
    <property type="molecule type" value="Genomic_DNA"/>
</dbReference>
<dbReference type="Gene3D" id="3.40.50.150">
    <property type="entry name" value="Vaccinia Virus protein VP39"/>
    <property type="match status" value="1"/>
</dbReference>
<protein>
    <recommendedName>
        <fullName evidence="3">Methyltransferase domain-containing protein</fullName>
    </recommendedName>
</protein>
<dbReference type="AlphaFoldDB" id="A0A1F7RRZ2"/>
<name>A0A1F7RRZ2_9BACT</name>
<dbReference type="Proteomes" id="UP000178435">
    <property type="component" value="Unassembled WGS sequence"/>
</dbReference>
<dbReference type="CDD" id="cd02440">
    <property type="entry name" value="AdoMet_MTases"/>
    <property type="match status" value="1"/>
</dbReference>
<dbReference type="InterPro" id="IPR029063">
    <property type="entry name" value="SAM-dependent_MTases_sf"/>
</dbReference>
<evidence type="ECO:0000313" key="2">
    <source>
        <dbReference type="Proteomes" id="UP000178435"/>
    </source>
</evidence>